<feature type="chain" id="PRO_5025393603" evidence="1">
    <location>
        <begin position="21"/>
        <end position="260"/>
    </location>
</feature>
<sequence length="260" mass="26007">MHFQLSHLVAFLALTPFAAAHGKVSAVVGDAGGNGTALGIIGGIVPGAGKNSVTEVDTTVFKRKRIATNGLGTTMRGGKNKAADLHMAMAQSGDTLPQVSDGGYIAGTFHIVTTDGAGPVSAVIDPGATGAFSKGINTTVVENVPGKKGNIKANGKVARALQAMGLMKRAANVNKTFPFNITVPAGTTCTGAVAGLQNVCFMKIANANKAGPFGGVIAFQMAGAAAPNITTAVVSQAARANARVDMSAAIGATMAKRFVA</sequence>
<gene>
    <name evidence="2" type="ORF">K505DRAFT_36032</name>
</gene>
<dbReference type="PANTHER" id="PTHR34618">
    <property type="entry name" value="SURFACE PROTEIN MAS1, PUTATIVE-RELATED"/>
    <property type="match status" value="1"/>
</dbReference>
<proteinExistence type="predicted"/>
<protein>
    <submittedName>
        <fullName evidence="2">Cell surface protein</fullName>
    </submittedName>
</protein>
<reference evidence="2" key="1">
    <citation type="journal article" date="2020" name="Stud. Mycol.">
        <title>101 Dothideomycetes genomes: a test case for predicting lifestyles and emergence of pathogens.</title>
        <authorList>
            <person name="Haridas S."/>
            <person name="Albert R."/>
            <person name="Binder M."/>
            <person name="Bloem J."/>
            <person name="Labutti K."/>
            <person name="Salamov A."/>
            <person name="Andreopoulos B."/>
            <person name="Baker S."/>
            <person name="Barry K."/>
            <person name="Bills G."/>
            <person name="Bluhm B."/>
            <person name="Cannon C."/>
            <person name="Castanera R."/>
            <person name="Culley D."/>
            <person name="Daum C."/>
            <person name="Ezra D."/>
            <person name="Gonzalez J."/>
            <person name="Henrissat B."/>
            <person name="Kuo A."/>
            <person name="Liang C."/>
            <person name="Lipzen A."/>
            <person name="Lutzoni F."/>
            <person name="Magnuson J."/>
            <person name="Mondo S."/>
            <person name="Nolan M."/>
            <person name="Ohm R."/>
            <person name="Pangilinan J."/>
            <person name="Park H.-J."/>
            <person name="Ramirez L."/>
            <person name="Alfaro M."/>
            <person name="Sun H."/>
            <person name="Tritt A."/>
            <person name="Yoshinaga Y."/>
            <person name="Zwiers L.-H."/>
            <person name="Turgeon B."/>
            <person name="Goodwin S."/>
            <person name="Spatafora J."/>
            <person name="Crous P."/>
            <person name="Grigoriev I."/>
        </authorList>
    </citation>
    <scope>NUCLEOTIDE SEQUENCE</scope>
    <source>
        <strain evidence="2">CBS 109.77</strain>
    </source>
</reference>
<keyword evidence="3" id="KW-1185">Reference proteome</keyword>
<feature type="signal peptide" evidence="1">
    <location>
        <begin position="1"/>
        <end position="20"/>
    </location>
</feature>
<evidence type="ECO:0000313" key="3">
    <source>
        <dbReference type="Proteomes" id="UP000799757"/>
    </source>
</evidence>
<organism evidence="2 3">
    <name type="scientific">Melanomma pulvis-pyrius CBS 109.77</name>
    <dbReference type="NCBI Taxonomy" id="1314802"/>
    <lineage>
        <taxon>Eukaryota</taxon>
        <taxon>Fungi</taxon>
        <taxon>Dikarya</taxon>
        <taxon>Ascomycota</taxon>
        <taxon>Pezizomycotina</taxon>
        <taxon>Dothideomycetes</taxon>
        <taxon>Pleosporomycetidae</taxon>
        <taxon>Pleosporales</taxon>
        <taxon>Melanommataceae</taxon>
        <taxon>Melanomma</taxon>
    </lineage>
</organism>
<evidence type="ECO:0000313" key="2">
    <source>
        <dbReference type="EMBL" id="KAF2793736.1"/>
    </source>
</evidence>
<dbReference type="AlphaFoldDB" id="A0A6A6XBD3"/>
<evidence type="ECO:0000256" key="1">
    <source>
        <dbReference type="SAM" id="SignalP"/>
    </source>
</evidence>
<dbReference type="OrthoDB" id="5418436at2759"/>
<dbReference type="PANTHER" id="PTHR34618:SF4">
    <property type="entry name" value="CAS1"/>
    <property type="match status" value="1"/>
</dbReference>
<keyword evidence="1" id="KW-0732">Signal</keyword>
<dbReference type="EMBL" id="MU001916">
    <property type="protein sequence ID" value="KAF2793736.1"/>
    <property type="molecule type" value="Genomic_DNA"/>
</dbReference>
<dbReference type="Proteomes" id="UP000799757">
    <property type="component" value="Unassembled WGS sequence"/>
</dbReference>
<name>A0A6A6XBD3_9PLEO</name>
<accession>A0A6A6XBD3</accession>
<dbReference type="Pfam" id="PF11327">
    <property type="entry name" value="Egh16-like"/>
    <property type="match status" value="1"/>
</dbReference>
<dbReference type="InterPro" id="IPR021476">
    <property type="entry name" value="Egh16-like"/>
</dbReference>